<sequence length="176" mass="20333">VDIHSAMTPVSQKCQLDVLIFVLFIVPMWSSKMFRCYNDQELQAAADRKLRTHYLRPTEAPRSTARSSSYSCPLELYKTPLSDEQRDRSLSPWRFVTHIKEDHFPSTYVGAQCLCSGCIQLKDNKMIEDYDYNSVPIVQNRVFLKKELCDDKKTYRLRPVNVEVAVGCTCVRPQSS</sequence>
<dbReference type="GO" id="GO:0005125">
    <property type="term" value="F:cytokine activity"/>
    <property type="evidence" value="ECO:0007669"/>
    <property type="project" value="InterPro"/>
</dbReference>
<keyword evidence="3" id="KW-0964">Secreted</keyword>
<name>A0A3B4GMY9_9CICH</name>
<keyword evidence="4" id="KW-0732">Signal</keyword>
<dbReference type="AlphaFoldDB" id="A0A3B4GMY9"/>
<dbReference type="Ensembl" id="ENSPNYT00000023291.1">
    <property type="protein sequence ID" value="ENSPNYP00000022731.1"/>
    <property type="gene ID" value="ENSPNYG00000017147.1"/>
</dbReference>
<dbReference type="STRING" id="303518.ENSPNYP00000022731"/>
<evidence type="ECO:0000256" key="3">
    <source>
        <dbReference type="ARBA" id="ARBA00022525"/>
    </source>
</evidence>
<evidence type="ECO:0000256" key="1">
    <source>
        <dbReference type="ARBA" id="ARBA00004613"/>
    </source>
</evidence>
<organism evidence="5">
    <name type="scientific">Pundamilia nyererei</name>
    <dbReference type="NCBI Taxonomy" id="303518"/>
    <lineage>
        <taxon>Eukaryota</taxon>
        <taxon>Metazoa</taxon>
        <taxon>Chordata</taxon>
        <taxon>Craniata</taxon>
        <taxon>Vertebrata</taxon>
        <taxon>Euteleostomi</taxon>
        <taxon>Actinopterygii</taxon>
        <taxon>Neopterygii</taxon>
        <taxon>Teleostei</taxon>
        <taxon>Neoteleostei</taxon>
        <taxon>Acanthomorphata</taxon>
        <taxon>Ovalentaria</taxon>
        <taxon>Cichlomorphae</taxon>
        <taxon>Cichliformes</taxon>
        <taxon>Cichlidae</taxon>
        <taxon>African cichlids</taxon>
        <taxon>Pseudocrenilabrinae</taxon>
        <taxon>Haplochromini</taxon>
        <taxon>Pundamilia</taxon>
    </lineage>
</organism>
<comment type="similarity">
    <text evidence="2">Belongs to the IL-17 family.</text>
</comment>
<evidence type="ECO:0000313" key="5">
    <source>
        <dbReference type="Ensembl" id="ENSPNYP00000022731.1"/>
    </source>
</evidence>
<comment type="subcellular location">
    <subcellularLocation>
        <location evidence="1">Secreted</location>
    </subcellularLocation>
</comment>
<accession>A0A3B4GMY9</accession>
<dbReference type="Gene3D" id="2.10.90.10">
    <property type="entry name" value="Cystine-knot cytokines"/>
    <property type="match status" value="1"/>
</dbReference>
<dbReference type="Pfam" id="PF06083">
    <property type="entry name" value="IL17"/>
    <property type="match status" value="1"/>
</dbReference>
<protein>
    <submittedName>
        <fullName evidence="5">Interleukin-17C-like</fullName>
    </submittedName>
</protein>
<evidence type="ECO:0000256" key="2">
    <source>
        <dbReference type="ARBA" id="ARBA00007236"/>
    </source>
</evidence>
<dbReference type="SUPFAM" id="SSF57501">
    <property type="entry name" value="Cystine-knot cytokines"/>
    <property type="match status" value="1"/>
</dbReference>
<reference evidence="5" key="1">
    <citation type="submission" date="2023-09" db="UniProtKB">
        <authorList>
            <consortium name="Ensembl"/>
        </authorList>
    </citation>
    <scope>IDENTIFICATION</scope>
</reference>
<dbReference type="GeneTree" id="ENSGT00940000170707"/>
<dbReference type="InterPro" id="IPR029034">
    <property type="entry name" value="Cystine-knot_cytokine"/>
</dbReference>
<dbReference type="InterPro" id="IPR010345">
    <property type="entry name" value="IL-17_fam"/>
</dbReference>
<dbReference type="GO" id="GO:0005576">
    <property type="term" value="C:extracellular region"/>
    <property type="evidence" value="ECO:0007669"/>
    <property type="project" value="UniProtKB-SubCell"/>
</dbReference>
<proteinExistence type="inferred from homology"/>
<evidence type="ECO:0000256" key="4">
    <source>
        <dbReference type="ARBA" id="ARBA00022729"/>
    </source>
</evidence>